<feature type="signal peptide" evidence="1">
    <location>
        <begin position="1"/>
        <end position="24"/>
    </location>
</feature>
<accession>A0AAD5JY32</accession>
<evidence type="ECO:0000313" key="3">
    <source>
        <dbReference type="EMBL" id="KAI9246113.1"/>
    </source>
</evidence>
<organism evidence="3 4">
    <name type="scientific">Phascolomyces articulosus</name>
    <dbReference type="NCBI Taxonomy" id="60185"/>
    <lineage>
        <taxon>Eukaryota</taxon>
        <taxon>Fungi</taxon>
        <taxon>Fungi incertae sedis</taxon>
        <taxon>Mucoromycota</taxon>
        <taxon>Mucoromycotina</taxon>
        <taxon>Mucoromycetes</taxon>
        <taxon>Mucorales</taxon>
        <taxon>Lichtheimiaceae</taxon>
        <taxon>Phascolomyces</taxon>
    </lineage>
</organism>
<dbReference type="GO" id="GO:0008061">
    <property type="term" value="F:chitin binding"/>
    <property type="evidence" value="ECO:0007669"/>
    <property type="project" value="InterPro"/>
</dbReference>
<reference evidence="3" key="1">
    <citation type="journal article" date="2022" name="IScience">
        <title>Evolution of zygomycete secretomes and the origins of terrestrial fungal ecologies.</title>
        <authorList>
            <person name="Chang Y."/>
            <person name="Wang Y."/>
            <person name="Mondo S."/>
            <person name="Ahrendt S."/>
            <person name="Andreopoulos W."/>
            <person name="Barry K."/>
            <person name="Beard J."/>
            <person name="Benny G.L."/>
            <person name="Blankenship S."/>
            <person name="Bonito G."/>
            <person name="Cuomo C."/>
            <person name="Desiro A."/>
            <person name="Gervers K.A."/>
            <person name="Hundley H."/>
            <person name="Kuo A."/>
            <person name="LaButti K."/>
            <person name="Lang B.F."/>
            <person name="Lipzen A."/>
            <person name="O'Donnell K."/>
            <person name="Pangilinan J."/>
            <person name="Reynolds N."/>
            <person name="Sandor L."/>
            <person name="Smith M.E."/>
            <person name="Tsang A."/>
            <person name="Grigoriev I.V."/>
            <person name="Stajich J.E."/>
            <person name="Spatafora J.W."/>
        </authorList>
    </citation>
    <scope>NUCLEOTIDE SEQUENCE</scope>
    <source>
        <strain evidence="3">RSA 2281</strain>
    </source>
</reference>
<dbReference type="GO" id="GO:0005576">
    <property type="term" value="C:extracellular region"/>
    <property type="evidence" value="ECO:0007669"/>
    <property type="project" value="InterPro"/>
</dbReference>
<evidence type="ECO:0000256" key="1">
    <source>
        <dbReference type="SAM" id="SignalP"/>
    </source>
</evidence>
<dbReference type="Gene3D" id="2.170.140.10">
    <property type="entry name" value="Chitin binding domain"/>
    <property type="match status" value="1"/>
</dbReference>
<comment type="caution">
    <text evidence="3">The sequence shown here is derived from an EMBL/GenBank/DDBJ whole genome shotgun (WGS) entry which is preliminary data.</text>
</comment>
<dbReference type="EMBL" id="JAIXMP010000048">
    <property type="protein sequence ID" value="KAI9246113.1"/>
    <property type="molecule type" value="Genomic_DNA"/>
</dbReference>
<dbReference type="Proteomes" id="UP001209540">
    <property type="component" value="Unassembled WGS sequence"/>
</dbReference>
<name>A0AAD5JY32_9FUNG</name>
<gene>
    <name evidence="3" type="ORF">BDA99DRAFT_543460</name>
</gene>
<dbReference type="PROSITE" id="PS50940">
    <property type="entry name" value="CHIT_BIND_II"/>
    <property type="match status" value="1"/>
</dbReference>
<protein>
    <recommendedName>
        <fullName evidence="2">Chitin-binding type-2 domain-containing protein</fullName>
    </recommendedName>
</protein>
<evidence type="ECO:0000313" key="4">
    <source>
        <dbReference type="Proteomes" id="UP001209540"/>
    </source>
</evidence>
<proteinExistence type="predicted"/>
<keyword evidence="4" id="KW-1185">Reference proteome</keyword>
<dbReference type="InterPro" id="IPR036508">
    <property type="entry name" value="Chitin-bd_dom_sf"/>
</dbReference>
<dbReference type="SUPFAM" id="SSF57625">
    <property type="entry name" value="Invertebrate chitin-binding proteins"/>
    <property type="match status" value="1"/>
</dbReference>
<feature type="domain" description="Chitin-binding type-2" evidence="2">
    <location>
        <begin position="72"/>
        <end position="139"/>
    </location>
</feature>
<keyword evidence="1" id="KW-0732">Signal</keyword>
<dbReference type="AlphaFoldDB" id="A0AAD5JY32"/>
<evidence type="ECO:0000259" key="2">
    <source>
        <dbReference type="PROSITE" id="PS50940"/>
    </source>
</evidence>
<feature type="chain" id="PRO_5042086452" description="Chitin-binding type-2 domain-containing protein" evidence="1">
    <location>
        <begin position="25"/>
        <end position="148"/>
    </location>
</feature>
<sequence length="148" mass="17124">MYPTKHLLIVLIFATITITTKVFSQSIDTTSKSPQRDHQNANDPTDDVLERFLQLIEDENDYHRLKSQEAAKNPCDKLRIEDRSFVNIHQISCTTFYRCVQDISSIEKYSSLWYECDSGLQINKNAQKCEPAEKIKCKEEQSKSCIGE</sequence>
<reference evidence="3" key="2">
    <citation type="submission" date="2023-02" db="EMBL/GenBank/DDBJ databases">
        <authorList>
            <consortium name="DOE Joint Genome Institute"/>
            <person name="Mondo S.J."/>
            <person name="Chang Y."/>
            <person name="Wang Y."/>
            <person name="Ahrendt S."/>
            <person name="Andreopoulos W."/>
            <person name="Barry K."/>
            <person name="Beard J."/>
            <person name="Benny G.L."/>
            <person name="Blankenship S."/>
            <person name="Bonito G."/>
            <person name="Cuomo C."/>
            <person name="Desiro A."/>
            <person name="Gervers K.A."/>
            <person name="Hundley H."/>
            <person name="Kuo A."/>
            <person name="LaButti K."/>
            <person name="Lang B.F."/>
            <person name="Lipzen A."/>
            <person name="O'Donnell K."/>
            <person name="Pangilinan J."/>
            <person name="Reynolds N."/>
            <person name="Sandor L."/>
            <person name="Smith M.W."/>
            <person name="Tsang A."/>
            <person name="Grigoriev I.V."/>
            <person name="Stajich J.E."/>
            <person name="Spatafora J.W."/>
        </authorList>
    </citation>
    <scope>NUCLEOTIDE SEQUENCE</scope>
    <source>
        <strain evidence="3">RSA 2281</strain>
    </source>
</reference>
<dbReference type="InterPro" id="IPR002557">
    <property type="entry name" value="Chitin-bd_dom"/>
</dbReference>